<name>A0AAV2ERV3_9ROSI</name>
<dbReference type="EMBL" id="OZ034818">
    <property type="protein sequence ID" value="CAL1388130.1"/>
    <property type="molecule type" value="Genomic_DNA"/>
</dbReference>
<accession>A0AAV2ERV3</accession>
<protein>
    <submittedName>
        <fullName evidence="2">Uncharacterized protein</fullName>
    </submittedName>
</protein>
<gene>
    <name evidence="2" type="ORF">LTRI10_LOCUS29073</name>
</gene>
<dbReference type="AlphaFoldDB" id="A0AAV2ERV3"/>
<reference evidence="2 3" key="1">
    <citation type="submission" date="2024-04" db="EMBL/GenBank/DDBJ databases">
        <authorList>
            <person name="Fracassetti M."/>
        </authorList>
    </citation>
    <scope>NUCLEOTIDE SEQUENCE [LARGE SCALE GENOMIC DNA]</scope>
</reference>
<evidence type="ECO:0000313" key="3">
    <source>
        <dbReference type="Proteomes" id="UP001497516"/>
    </source>
</evidence>
<proteinExistence type="predicted"/>
<dbReference type="Proteomes" id="UP001497516">
    <property type="component" value="Chromosome 5"/>
</dbReference>
<feature type="region of interest" description="Disordered" evidence="1">
    <location>
        <begin position="1"/>
        <end position="21"/>
    </location>
</feature>
<feature type="region of interest" description="Disordered" evidence="1">
    <location>
        <begin position="82"/>
        <end position="102"/>
    </location>
</feature>
<organism evidence="2 3">
    <name type="scientific">Linum trigynum</name>
    <dbReference type="NCBI Taxonomy" id="586398"/>
    <lineage>
        <taxon>Eukaryota</taxon>
        <taxon>Viridiplantae</taxon>
        <taxon>Streptophyta</taxon>
        <taxon>Embryophyta</taxon>
        <taxon>Tracheophyta</taxon>
        <taxon>Spermatophyta</taxon>
        <taxon>Magnoliopsida</taxon>
        <taxon>eudicotyledons</taxon>
        <taxon>Gunneridae</taxon>
        <taxon>Pentapetalae</taxon>
        <taxon>rosids</taxon>
        <taxon>fabids</taxon>
        <taxon>Malpighiales</taxon>
        <taxon>Linaceae</taxon>
        <taxon>Linum</taxon>
    </lineage>
</organism>
<evidence type="ECO:0000313" key="2">
    <source>
        <dbReference type="EMBL" id="CAL1388130.1"/>
    </source>
</evidence>
<evidence type="ECO:0000256" key="1">
    <source>
        <dbReference type="SAM" id="MobiDB-lite"/>
    </source>
</evidence>
<keyword evidence="3" id="KW-1185">Reference proteome</keyword>
<sequence>MNDDKSLPPAPSPKHDFEDFPDVVSPSSIVVRRNPAAKTMNERRRSRATALANRGHGVRKKQYAFGGSRLASLPAVVPFGSSLATGGGRGGRGWELEGGSDG</sequence>